<protein>
    <submittedName>
        <fullName evidence="4">Origin recognition complex subunit 3</fullName>
    </submittedName>
</protein>
<reference evidence="2 3" key="2">
    <citation type="submission" date="2018-11" db="EMBL/GenBank/DDBJ databases">
        <authorList>
            <consortium name="Pathogen Informatics"/>
        </authorList>
    </citation>
    <scope>NUCLEOTIDE SEQUENCE [LARGE SCALE GENOMIC DNA]</scope>
</reference>
<feature type="compositionally biased region" description="Polar residues" evidence="1">
    <location>
        <begin position="448"/>
        <end position="462"/>
    </location>
</feature>
<dbReference type="OrthoDB" id="6427080at2759"/>
<dbReference type="WBParaSite" id="HDID_0000328201-mRNA-1">
    <property type="protein sequence ID" value="HDID_0000328201-mRNA-1"/>
    <property type="gene ID" value="HDID_0000328201"/>
</dbReference>
<reference evidence="4" key="1">
    <citation type="submission" date="2017-02" db="UniProtKB">
        <authorList>
            <consortium name="WormBaseParasite"/>
        </authorList>
    </citation>
    <scope>IDENTIFICATION</scope>
</reference>
<feature type="region of interest" description="Disordered" evidence="1">
    <location>
        <begin position="442"/>
        <end position="482"/>
    </location>
</feature>
<dbReference type="STRING" id="6216.A0A0R3SER7"/>
<gene>
    <name evidence="2" type="ORF">HDID_LOCUS3280</name>
</gene>
<organism evidence="4">
    <name type="scientific">Hymenolepis diminuta</name>
    <name type="common">Rat tapeworm</name>
    <dbReference type="NCBI Taxonomy" id="6216"/>
    <lineage>
        <taxon>Eukaryota</taxon>
        <taxon>Metazoa</taxon>
        <taxon>Spiralia</taxon>
        <taxon>Lophotrochozoa</taxon>
        <taxon>Platyhelminthes</taxon>
        <taxon>Cestoda</taxon>
        <taxon>Eucestoda</taxon>
        <taxon>Cyclophyllidea</taxon>
        <taxon>Hymenolepididae</taxon>
        <taxon>Hymenolepis</taxon>
    </lineage>
</organism>
<evidence type="ECO:0000313" key="2">
    <source>
        <dbReference type="EMBL" id="VDL29875.1"/>
    </source>
</evidence>
<dbReference type="AlphaFoldDB" id="A0A0R3SER7"/>
<proteinExistence type="predicted"/>
<evidence type="ECO:0000313" key="4">
    <source>
        <dbReference type="WBParaSite" id="HDID_0000328201-mRNA-1"/>
    </source>
</evidence>
<dbReference type="Proteomes" id="UP000274504">
    <property type="component" value="Unassembled WGS sequence"/>
</dbReference>
<evidence type="ECO:0000256" key="1">
    <source>
        <dbReference type="SAM" id="MobiDB-lite"/>
    </source>
</evidence>
<sequence>MYVVEIGQEGSSSEEKENEFRHQHLLIFLYTIYTNFSLADNPIETFIGPRDEKNVLLLALSQAKFDVDPSLNFLDLIWIEVCKQRLFGIQEKDKDLIEAIEQILKSNNIIDRVHLINKIKNEYFGNAELIKALHSAEYVVLSSQLTWFEHLVVSLLIEIQIPNIRFSKTPDMKPFLSLQQCSVIRERFLEPEPISRSLLAYLAVAVNIKNTIDLPLVINRPFRGFSRSFFSTLRRVSTNASMLPGQLILSYPACMTASAATSTLRIDDAKLLKPFALSLEHLASTIRTCQDALSGFLDDDASLASSSQFGSMSMEAAADAVRACLTVAMKTFTRPPSLGKDPENTWPMKDIKAAKNALNKRLEELISSPIVKGGENLISSTPDRPIYAGGSLQGRAAYRLARLFLVYEATRQVAPPRSLDMSTITPQCTPISHRTFNAFFESPAPQDRTPQVPKSTPTNTLNKTISTTSKAKKTPEQAPKRRLHARYQSNLDWATESQDSPLTVNVGVIPFDEDSNARLLLSVVVLTGE</sequence>
<evidence type="ECO:0000313" key="3">
    <source>
        <dbReference type="Proteomes" id="UP000274504"/>
    </source>
</evidence>
<dbReference type="EMBL" id="UYSG01000961">
    <property type="protein sequence ID" value="VDL29875.1"/>
    <property type="molecule type" value="Genomic_DNA"/>
</dbReference>
<name>A0A0R3SER7_HYMDI</name>
<accession>A0A0R3SER7</accession>